<evidence type="ECO:0000259" key="2">
    <source>
        <dbReference type="Pfam" id="PF13511"/>
    </source>
</evidence>
<dbReference type="KEGG" id="cfon:HZU75_08440"/>
<dbReference type="Pfam" id="PF13511">
    <property type="entry name" value="DUF4124"/>
    <property type="match status" value="1"/>
</dbReference>
<proteinExistence type="predicted"/>
<feature type="domain" description="DUF4124" evidence="2">
    <location>
        <begin position="6"/>
        <end position="62"/>
    </location>
</feature>
<keyword evidence="1" id="KW-0732">Signal</keyword>
<keyword evidence="4" id="KW-1185">Reference proteome</keyword>
<dbReference type="EMBL" id="CP058952">
    <property type="protein sequence ID" value="QLI81555.1"/>
    <property type="molecule type" value="Genomic_DNA"/>
</dbReference>
<dbReference type="AlphaFoldDB" id="A0A7D5V9M3"/>
<evidence type="ECO:0000256" key="1">
    <source>
        <dbReference type="SAM" id="SignalP"/>
    </source>
</evidence>
<evidence type="ECO:0000313" key="3">
    <source>
        <dbReference type="EMBL" id="QLI81555.1"/>
    </source>
</evidence>
<feature type="chain" id="PRO_5028897497" evidence="1">
    <location>
        <begin position="18"/>
        <end position="215"/>
    </location>
</feature>
<protein>
    <submittedName>
        <fullName evidence="3">DUF4124 domain-containing protein</fullName>
    </submittedName>
</protein>
<sequence>MKLWSLTLLALSSLCQASMYKCQQNGSVVYQDQPCASAGQTLKTTINANTNSATVNPTEIRQAPSTPTEALYRELVGSWCEDTEGMFQILKALQPAGGTSPSYQAMLSKTQREDPAAYAEMKPVPLVTLYANHTAREPNSTALLNVTFGKEGFAIGNEGLTIYRHGQHFYRGSTNFIAFRSSVAPSITNRLTYARHRAGLCCQGQLACVPTWHCG</sequence>
<accession>A0A7D5V9M3</accession>
<dbReference type="InterPro" id="IPR025392">
    <property type="entry name" value="DUF4124"/>
</dbReference>
<dbReference type="RefSeq" id="WP_180305666.1">
    <property type="nucleotide sequence ID" value="NZ_CP058952.1"/>
</dbReference>
<gene>
    <name evidence="3" type="ORF">HZU75_08440</name>
</gene>
<reference evidence="3 4" key="1">
    <citation type="journal article" date="2016" name="Int. J. Syst. Evol. Microbiol.">
        <title>Chitinibacter fontanus sp. nov., isolated from a spring.</title>
        <authorList>
            <person name="Sheu S.Y."/>
            <person name="Li Y.S."/>
            <person name="Young C.C."/>
            <person name="Chen W.M."/>
        </authorList>
    </citation>
    <scope>NUCLEOTIDE SEQUENCE [LARGE SCALE GENOMIC DNA]</scope>
    <source>
        <strain evidence="3 4">STM-7</strain>
    </source>
</reference>
<name>A0A7D5V9M3_9NEIS</name>
<dbReference type="Proteomes" id="UP000510822">
    <property type="component" value="Chromosome"/>
</dbReference>
<feature type="signal peptide" evidence="1">
    <location>
        <begin position="1"/>
        <end position="17"/>
    </location>
</feature>
<organism evidence="3 4">
    <name type="scientific">Chitinibacter fontanus</name>
    <dbReference type="NCBI Taxonomy" id="1737446"/>
    <lineage>
        <taxon>Bacteria</taxon>
        <taxon>Pseudomonadati</taxon>
        <taxon>Pseudomonadota</taxon>
        <taxon>Betaproteobacteria</taxon>
        <taxon>Neisseriales</taxon>
        <taxon>Chitinibacteraceae</taxon>
        <taxon>Chitinibacter</taxon>
    </lineage>
</organism>
<evidence type="ECO:0000313" key="4">
    <source>
        <dbReference type="Proteomes" id="UP000510822"/>
    </source>
</evidence>